<feature type="transmembrane region" description="Helical" evidence="11">
    <location>
        <begin position="405"/>
        <end position="426"/>
    </location>
</feature>
<protein>
    <recommendedName>
        <fullName evidence="3">Multidrug export protein MepA</fullName>
    </recommendedName>
</protein>
<proteinExistence type="inferred from homology"/>
<evidence type="ECO:0000256" key="5">
    <source>
        <dbReference type="ARBA" id="ARBA00022475"/>
    </source>
</evidence>
<evidence type="ECO:0000256" key="6">
    <source>
        <dbReference type="ARBA" id="ARBA00022692"/>
    </source>
</evidence>
<keyword evidence="9" id="KW-0046">Antibiotic resistance</keyword>
<evidence type="ECO:0000256" key="11">
    <source>
        <dbReference type="SAM" id="Phobius"/>
    </source>
</evidence>
<evidence type="ECO:0000256" key="7">
    <source>
        <dbReference type="ARBA" id="ARBA00022989"/>
    </source>
</evidence>
<dbReference type="InterPro" id="IPR002528">
    <property type="entry name" value="MATE_fam"/>
</dbReference>
<dbReference type="InterPro" id="IPR045070">
    <property type="entry name" value="MATE_MepA-like"/>
</dbReference>
<organism evidence="12 13">
    <name type="scientific">Bifidobacterium eulemuris</name>
    <dbReference type="NCBI Taxonomy" id="1765219"/>
    <lineage>
        <taxon>Bacteria</taxon>
        <taxon>Bacillati</taxon>
        <taxon>Actinomycetota</taxon>
        <taxon>Actinomycetes</taxon>
        <taxon>Bifidobacteriales</taxon>
        <taxon>Bifidobacteriaceae</taxon>
        <taxon>Bifidobacterium</taxon>
    </lineage>
</organism>
<name>A0A261GE88_9BIFI</name>
<evidence type="ECO:0000313" key="12">
    <source>
        <dbReference type="EMBL" id="OZG69563.1"/>
    </source>
</evidence>
<dbReference type="PANTHER" id="PTHR43823">
    <property type="entry name" value="SPORULATION PROTEIN YKVU"/>
    <property type="match status" value="1"/>
</dbReference>
<evidence type="ECO:0000256" key="9">
    <source>
        <dbReference type="ARBA" id="ARBA00023251"/>
    </source>
</evidence>
<dbReference type="EMBL" id="MWWZ01000002">
    <property type="protein sequence ID" value="OZG69563.1"/>
    <property type="molecule type" value="Genomic_DNA"/>
</dbReference>
<evidence type="ECO:0000256" key="10">
    <source>
        <dbReference type="SAM" id="MobiDB-lite"/>
    </source>
</evidence>
<comment type="similarity">
    <text evidence="2">Belongs to the multi antimicrobial extrusion (MATE) (TC 2.A.66.1) family. MepA subfamily.</text>
</comment>
<keyword evidence="6 11" id="KW-0812">Transmembrane</keyword>
<evidence type="ECO:0000256" key="1">
    <source>
        <dbReference type="ARBA" id="ARBA00004651"/>
    </source>
</evidence>
<dbReference type="GO" id="GO:0005886">
    <property type="term" value="C:plasma membrane"/>
    <property type="evidence" value="ECO:0007669"/>
    <property type="project" value="UniProtKB-SubCell"/>
</dbReference>
<evidence type="ECO:0000256" key="8">
    <source>
        <dbReference type="ARBA" id="ARBA00023136"/>
    </source>
</evidence>
<feature type="compositionally biased region" description="Basic and acidic residues" evidence="10">
    <location>
        <begin position="1"/>
        <end position="15"/>
    </location>
</feature>
<feature type="transmembrane region" description="Helical" evidence="11">
    <location>
        <begin position="155"/>
        <end position="172"/>
    </location>
</feature>
<feature type="transmembrane region" description="Helical" evidence="11">
    <location>
        <begin position="460"/>
        <end position="486"/>
    </location>
</feature>
<keyword evidence="8 11" id="KW-0472">Membrane</keyword>
<keyword evidence="7 11" id="KW-1133">Transmembrane helix</keyword>
<reference evidence="12 13" key="1">
    <citation type="journal article" date="2017" name="BMC Genomics">
        <title>Comparative genomic and phylogenomic analyses of the Bifidobacteriaceae family.</title>
        <authorList>
            <person name="Lugli G.A."/>
            <person name="Milani C."/>
            <person name="Turroni F."/>
            <person name="Duranti S."/>
            <person name="Mancabelli L."/>
            <person name="Mangifesta M."/>
            <person name="Ferrario C."/>
            <person name="Modesto M."/>
            <person name="Mattarelli P."/>
            <person name="Jiri K."/>
            <person name="van Sinderen D."/>
            <person name="Ventura M."/>
        </authorList>
    </citation>
    <scope>NUCLEOTIDE SEQUENCE [LARGE SCALE GENOMIC DNA]</scope>
    <source>
        <strain evidence="12 13">DSM 100216</strain>
    </source>
</reference>
<evidence type="ECO:0000313" key="13">
    <source>
        <dbReference type="Proteomes" id="UP000216057"/>
    </source>
</evidence>
<dbReference type="GO" id="GO:0046677">
    <property type="term" value="P:response to antibiotic"/>
    <property type="evidence" value="ECO:0007669"/>
    <property type="project" value="UniProtKB-KW"/>
</dbReference>
<feature type="transmembrane region" description="Helical" evidence="11">
    <location>
        <begin position="184"/>
        <end position="204"/>
    </location>
</feature>
<feature type="region of interest" description="Disordered" evidence="10">
    <location>
        <begin position="1"/>
        <end position="22"/>
    </location>
</feature>
<sequence length="497" mass="52258">MESRLGVEGRLGREHTGRKKPMDNTLFEHAPVPRAYFSLALPVVCSMLVTLVYNAVDTYFIAHTGNTDMVAGVSLAAPVFTAMIALGDLFGLGGSSVISRLFGQGRHMEAKRLSVFTFYAAILTGLLVIALGFAFEGPILTMLGADASTMPHASAYYRWIIAAAPFIILSMGPGNTLRAAGLPLPSMLGTVIGTVVNIALNPLFIHVFGWGAAGSAGATFVANIVGDVYFIWVLVRRCDSLSIDPRLLWRRDDGVQNADAGAARAIASAAPRRARFAVPGNLIGQVVAIGVPASLTNITQSIGVILVNLFLLPYGNDAVAAMGIALKIVMIAVLILVGFAFGAQPLIGYAYGGSHMRRLADILRFAYGFQCALALAMTAVLWLGARPLMGFFIDDPTIIDLGTGMLRVQLLSTVCVAVVLVTTATFQSAGKAVGALILAVSRQGVMLLATLAIGERVAGYQGVIAAQAFADLATAVLAVALFAVLLRPLLGIWKRPA</sequence>
<gene>
    <name evidence="12" type="ORF">BEUL_0155</name>
</gene>
<feature type="transmembrane region" description="Helical" evidence="11">
    <location>
        <begin position="76"/>
        <end position="103"/>
    </location>
</feature>
<dbReference type="GO" id="GO:0015297">
    <property type="term" value="F:antiporter activity"/>
    <property type="evidence" value="ECO:0007669"/>
    <property type="project" value="InterPro"/>
</dbReference>
<feature type="transmembrane region" description="Helical" evidence="11">
    <location>
        <begin position="35"/>
        <end position="56"/>
    </location>
</feature>
<dbReference type="GO" id="GO:0042910">
    <property type="term" value="F:xenobiotic transmembrane transporter activity"/>
    <property type="evidence" value="ECO:0007669"/>
    <property type="project" value="InterPro"/>
</dbReference>
<keyword evidence="5" id="KW-1003">Cell membrane</keyword>
<feature type="transmembrane region" description="Helical" evidence="11">
    <location>
        <begin position="318"/>
        <end position="341"/>
    </location>
</feature>
<evidence type="ECO:0000256" key="2">
    <source>
        <dbReference type="ARBA" id="ARBA00008417"/>
    </source>
</evidence>
<dbReference type="InterPro" id="IPR048279">
    <property type="entry name" value="MdtK-like"/>
</dbReference>
<feature type="transmembrane region" description="Helical" evidence="11">
    <location>
        <begin position="210"/>
        <end position="235"/>
    </location>
</feature>
<dbReference type="CDD" id="cd13143">
    <property type="entry name" value="MATE_MepA_like"/>
    <property type="match status" value="1"/>
</dbReference>
<dbReference type="AlphaFoldDB" id="A0A261GE88"/>
<dbReference type="Pfam" id="PF01554">
    <property type="entry name" value="MatE"/>
    <property type="match status" value="2"/>
</dbReference>
<accession>A0A261GE88</accession>
<dbReference type="Proteomes" id="UP000216057">
    <property type="component" value="Unassembled WGS sequence"/>
</dbReference>
<comment type="subcellular location">
    <subcellularLocation>
        <location evidence="1">Cell membrane</location>
        <topology evidence="1">Multi-pass membrane protein</topology>
    </subcellularLocation>
</comment>
<keyword evidence="4" id="KW-0813">Transport</keyword>
<feature type="transmembrane region" description="Helical" evidence="11">
    <location>
        <begin position="282"/>
        <end position="312"/>
    </location>
</feature>
<dbReference type="PIRSF" id="PIRSF006603">
    <property type="entry name" value="DinF"/>
    <property type="match status" value="1"/>
</dbReference>
<comment type="caution">
    <text evidence="12">The sequence shown here is derived from an EMBL/GenBank/DDBJ whole genome shotgun (WGS) entry which is preliminary data.</text>
</comment>
<dbReference type="InterPro" id="IPR051327">
    <property type="entry name" value="MATE_MepA_subfamily"/>
</dbReference>
<feature type="transmembrane region" description="Helical" evidence="11">
    <location>
        <begin position="362"/>
        <end position="385"/>
    </location>
</feature>
<feature type="transmembrane region" description="Helical" evidence="11">
    <location>
        <begin position="115"/>
        <end position="135"/>
    </location>
</feature>
<evidence type="ECO:0000256" key="3">
    <source>
        <dbReference type="ARBA" id="ARBA00022106"/>
    </source>
</evidence>
<feature type="transmembrane region" description="Helical" evidence="11">
    <location>
        <begin position="433"/>
        <end position="454"/>
    </location>
</feature>
<dbReference type="PANTHER" id="PTHR43823:SF3">
    <property type="entry name" value="MULTIDRUG EXPORT PROTEIN MEPA"/>
    <property type="match status" value="1"/>
</dbReference>
<evidence type="ECO:0000256" key="4">
    <source>
        <dbReference type="ARBA" id="ARBA00022448"/>
    </source>
</evidence>